<accession>X1ULS1</accession>
<sequence length="95" mass="11208">MERPGFSSADGDEMVCIYDEYGPVRMIRTAEWKYVYRHAHGPDELFDLVNDPDERVNLADDAAYQDRRKELKGMMDEWFARYVIPEKDGLKEQSE</sequence>
<gene>
    <name evidence="1" type="ORF">S12H4_33770</name>
</gene>
<dbReference type="SUPFAM" id="SSF53649">
    <property type="entry name" value="Alkaline phosphatase-like"/>
    <property type="match status" value="1"/>
</dbReference>
<dbReference type="Gene3D" id="3.40.720.10">
    <property type="entry name" value="Alkaline Phosphatase, subunit A"/>
    <property type="match status" value="1"/>
</dbReference>
<evidence type="ECO:0000313" key="1">
    <source>
        <dbReference type="EMBL" id="GAJ00851.1"/>
    </source>
</evidence>
<protein>
    <recommendedName>
        <fullName evidence="2">N-sulphoglucosamine sulphohydrolase C-terminal domain-containing protein</fullName>
    </recommendedName>
</protein>
<feature type="non-terminal residue" evidence="1">
    <location>
        <position position="95"/>
    </location>
</feature>
<name>X1ULS1_9ZZZZ</name>
<comment type="caution">
    <text evidence="1">The sequence shown here is derived from an EMBL/GenBank/DDBJ whole genome shotgun (WGS) entry which is preliminary data.</text>
</comment>
<organism evidence="1">
    <name type="scientific">marine sediment metagenome</name>
    <dbReference type="NCBI Taxonomy" id="412755"/>
    <lineage>
        <taxon>unclassified sequences</taxon>
        <taxon>metagenomes</taxon>
        <taxon>ecological metagenomes</taxon>
    </lineage>
</organism>
<proteinExistence type="predicted"/>
<dbReference type="AlphaFoldDB" id="X1ULS1"/>
<dbReference type="InterPro" id="IPR017850">
    <property type="entry name" value="Alkaline_phosphatase_core_sf"/>
</dbReference>
<dbReference type="EMBL" id="BARW01019932">
    <property type="protein sequence ID" value="GAJ00851.1"/>
    <property type="molecule type" value="Genomic_DNA"/>
</dbReference>
<reference evidence="1" key="1">
    <citation type="journal article" date="2014" name="Front. Microbiol.">
        <title>High frequency of phylogenetically diverse reductive dehalogenase-homologous genes in deep subseafloor sedimentary metagenomes.</title>
        <authorList>
            <person name="Kawai M."/>
            <person name="Futagami T."/>
            <person name="Toyoda A."/>
            <person name="Takaki Y."/>
            <person name="Nishi S."/>
            <person name="Hori S."/>
            <person name="Arai W."/>
            <person name="Tsubouchi T."/>
            <person name="Morono Y."/>
            <person name="Uchiyama I."/>
            <person name="Ito T."/>
            <person name="Fujiyama A."/>
            <person name="Inagaki F."/>
            <person name="Takami H."/>
        </authorList>
    </citation>
    <scope>NUCLEOTIDE SEQUENCE</scope>
    <source>
        <strain evidence="1">Expedition CK06-06</strain>
    </source>
</reference>
<evidence type="ECO:0008006" key="2">
    <source>
        <dbReference type="Google" id="ProtNLM"/>
    </source>
</evidence>